<dbReference type="RefSeq" id="WP_043211585.1">
    <property type="nucleotide sequence ID" value="NZ_CAJGUP010000122.1"/>
</dbReference>
<dbReference type="OrthoDB" id="6187633at2"/>
<dbReference type="EMBL" id="CYTV01000001">
    <property type="protein sequence ID" value="CUI32744.1"/>
    <property type="molecule type" value="Genomic_DNA"/>
</dbReference>
<proteinExistence type="inferred from homology"/>
<dbReference type="AlphaFoldDB" id="A0A0J6CAK1"/>
<dbReference type="InterPro" id="IPR016162">
    <property type="entry name" value="Ald_DH_N"/>
</dbReference>
<evidence type="ECO:0000313" key="7">
    <source>
        <dbReference type="EMBL" id="CUI32744.1"/>
    </source>
</evidence>
<accession>A0A0M7C363</accession>
<dbReference type="KEGG" id="bpdz:BBN53_12030"/>
<evidence type="ECO:0000256" key="2">
    <source>
        <dbReference type="ARBA" id="ARBA00023002"/>
    </source>
</evidence>
<dbReference type="PANTHER" id="PTHR11699">
    <property type="entry name" value="ALDEHYDE DEHYDROGENASE-RELATED"/>
    <property type="match status" value="1"/>
</dbReference>
<keyword evidence="9" id="KW-1185">Reference proteome</keyword>
<feature type="active site" evidence="3">
    <location>
        <position position="251"/>
    </location>
</feature>
<evidence type="ECO:0000313" key="9">
    <source>
        <dbReference type="Proteomes" id="UP000092950"/>
    </source>
</evidence>
<dbReference type="Gene3D" id="3.40.309.10">
    <property type="entry name" value="Aldehyde Dehydrogenase, Chain A, domain 2"/>
    <property type="match status" value="1"/>
</dbReference>
<dbReference type="Proteomes" id="UP000092950">
    <property type="component" value="Chromosome"/>
</dbReference>
<dbReference type="EC" id="1.2.1.8" evidence="7"/>
<reference evidence="6 9" key="2">
    <citation type="submission" date="2016-07" db="EMBL/GenBank/DDBJ databases">
        <title>Complete genome sequences of Bordetella pseudohinzii.</title>
        <authorList>
            <person name="Spilker T."/>
            <person name="Darrah R."/>
            <person name="LiPuma J.J."/>
        </authorList>
    </citation>
    <scope>NUCLEOTIDE SEQUENCE [LARGE SCALE GENOMIC DNA]</scope>
    <source>
        <strain evidence="6 9">HI4681</strain>
    </source>
</reference>
<dbReference type="Proteomes" id="UP000053096">
    <property type="component" value="Unassembled WGS sequence"/>
</dbReference>
<protein>
    <submittedName>
        <fullName evidence="6 7">Aldehyde dehydrogenase</fullName>
        <ecNumber evidence="7">1.2.1.8</ecNumber>
    </submittedName>
</protein>
<dbReference type="InterPro" id="IPR029510">
    <property type="entry name" value="Ald_DH_CS_GLU"/>
</dbReference>
<comment type="similarity">
    <text evidence="1 4">Belongs to the aldehyde dehydrogenase family.</text>
</comment>
<evidence type="ECO:0000259" key="5">
    <source>
        <dbReference type="Pfam" id="PF00171"/>
    </source>
</evidence>
<sequence length="483" mass="52434">MNEPWSKGQHLIDGELVDSESGNWIDSINPADENVIGRAPAGTHGDVARAVAAAKRAWPAWAERTGEERGEILRTFGDRILERAEELSRVEVLDSGNTYGPTLASMRETVRSLRYYAGLAYSLHGETIPASSRHLHLTVYEPYGVVGRIAAYNHPAMFSAARTASALVAGNTVVVKPPETSPLSVLLLGGIAREVFPKGVFNIVNGTGAEVGDALVRHPDVKRLALIGSVPTGMAIQRSAAETAVKHVTLELGGKNPMIVFPDADLDMAAASAVQGMNFSWQGQSCGSNSRLLIHEDVYEPVLERVVALVAAIRVGDPMSPDTGMGPINSLRSYQHVTSFLDPDQTKGARLMTGGKRPPGDAFKKGYWIEPTVFADITESMRLWREEVFGPILAVAKWRDVEQMVSMANDTEYGLSAAIWTNDIKQALNTAKRIRAGSIFLNGSNTHFLGVPWGGFKNSGIDREEGIEELYSYVEKKVINILL</sequence>
<keyword evidence="2 4" id="KW-0560">Oxidoreductase</keyword>
<dbReference type="EMBL" id="CP016440">
    <property type="protein sequence ID" value="ANY16559.1"/>
    <property type="molecule type" value="Genomic_DNA"/>
</dbReference>
<evidence type="ECO:0000313" key="8">
    <source>
        <dbReference type="Proteomes" id="UP000053096"/>
    </source>
</evidence>
<dbReference type="SUPFAM" id="SSF53720">
    <property type="entry name" value="ALDH-like"/>
    <property type="match status" value="1"/>
</dbReference>
<name>A0A0J6CAK1_9BORD</name>
<accession>A0A0J6CAK1</accession>
<evidence type="ECO:0000256" key="3">
    <source>
        <dbReference type="PROSITE-ProRule" id="PRU10007"/>
    </source>
</evidence>
<dbReference type="FunFam" id="3.40.309.10:FF:000012">
    <property type="entry name" value="Betaine aldehyde dehydrogenase"/>
    <property type="match status" value="1"/>
</dbReference>
<dbReference type="Pfam" id="PF00171">
    <property type="entry name" value="Aldedh"/>
    <property type="match status" value="1"/>
</dbReference>
<dbReference type="InterPro" id="IPR016163">
    <property type="entry name" value="Ald_DH_C"/>
</dbReference>
<dbReference type="PROSITE" id="PS00687">
    <property type="entry name" value="ALDEHYDE_DEHYDR_GLU"/>
    <property type="match status" value="1"/>
</dbReference>
<reference evidence="7 8" key="1">
    <citation type="submission" date="2015-09" db="EMBL/GenBank/DDBJ databases">
        <authorList>
            <person name="Jackson K.R."/>
            <person name="Lunt B.L."/>
            <person name="Fisher J.N.B."/>
            <person name="Gardner A.V."/>
            <person name="Bailey M.E."/>
            <person name="Deus L.M."/>
            <person name="Earl A.S."/>
            <person name="Gibby P.D."/>
            <person name="Hartmann K.A."/>
            <person name="Liu J.E."/>
            <person name="Manci A.M."/>
            <person name="Nielsen D.A."/>
            <person name="Solomon M.B."/>
            <person name="Breakwell D.P."/>
            <person name="Burnett S.H."/>
            <person name="Grose J.H."/>
        </authorList>
    </citation>
    <scope>NUCLEOTIDE SEQUENCE [LARGE SCALE GENOMIC DNA]</scope>
    <source>
        <strain evidence="7 8">2789STDY5608636</strain>
    </source>
</reference>
<evidence type="ECO:0000256" key="4">
    <source>
        <dbReference type="RuleBase" id="RU003345"/>
    </source>
</evidence>
<evidence type="ECO:0000313" key="6">
    <source>
        <dbReference type="EMBL" id="ANY16559.1"/>
    </source>
</evidence>
<dbReference type="FunFam" id="3.40.605.10:FF:000007">
    <property type="entry name" value="NAD/NADP-dependent betaine aldehyde dehydrogenase"/>
    <property type="match status" value="1"/>
</dbReference>
<dbReference type="InterPro" id="IPR015590">
    <property type="entry name" value="Aldehyde_DH_dom"/>
</dbReference>
<dbReference type="InterPro" id="IPR016161">
    <property type="entry name" value="Ald_DH/histidinol_DH"/>
</dbReference>
<feature type="domain" description="Aldehyde dehydrogenase" evidence="5">
    <location>
        <begin position="17"/>
        <end position="478"/>
    </location>
</feature>
<dbReference type="Gene3D" id="3.40.605.10">
    <property type="entry name" value="Aldehyde Dehydrogenase, Chain A, domain 1"/>
    <property type="match status" value="1"/>
</dbReference>
<evidence type="ECO:0000256" key="1">
    <source>
        <dbReference type="ARBA" id="ARBA00009986"/>
    </source>
</evidence>
<dbReference type="GO" id="GO:0008802">
    <property type="term" value="F:betaine-aldehyde dehydrogenase (NAD+) activity"/>
    <property type="evidence" value="ECO:0007669"/>
    <property type="project" value="UniProtKB-EC"/>
</dbReference>
<gene>
    <name evidence="7" type="primary">betB_1</name>
    <name evidence="6" type="ORF">BBN53_12030</name>
    <name evidence="7" type="ORF">ERS370011_00153</name>
</gene>
<organism evidence="7 8">
    <name type="scientific">Bordetella pseudohinzii</name>
    <dbReference type="NCBI Taxonomy" id="1331258"/>
    <lineage>
        <taxon>Bacteria</taxon>
        <taxon>Pseudomonadati</taxon>
        <taxon>Pseudomonadota</taxon>
        <taxon>Betaproteobacteria</taxon>
        <taxon>Burkholderiales</taxon>
        <taxon>Alcaligenaceae</taxon>
        <taxon>Bordetella</taxon>
    </lineage>
</organism>